<gene>
    <name evidence="3" type="ORF">MGAL_10B058796</name>
</gene>
<dbReference type="InterPro" id="IPR024810">
    <property type="entry name" value="MAB21L/cGLR"/>
</dbReference>
<dbReference type="InterPro" id="IPR046906">
    <property type="entry name" value="Mab-21_HhH/H2TH-like"/>
</dbReference>
<keyword evidence="1" id="KW-0802">TPR repeat</keyword>
<comment type="caution">
    <text evidence="3">The sequence shown here is derived from an EMBL/GenBank/DDBJ whole genome shotgun (WGS) entry which is preliminary data.</text>
</comment>
<dbReference type="Gene3D" id="1.10.1410.40">
    <property type="match status" value="1"/>
</dbReference>
<sequence length="636" mass="73382">MSISLYNYLCQNIVGSEDHVRLTRLMNASKDQYGSSKFSTQITSGSFGEGLELQGSDSDMMFVFRDIEVTDQKKLHAVHSAIYFFSVTDDVKPGYAYLRLIKGNTLRNVLLCRGFEGQLYLSSTAMKQCFMNEVLTVVHGPCVSDKEGIFDFAHCLHSKAWIFTASKWVSRSKNTWPTSEVKQRVIDHGVLFVPIGSGGNLNEELKWRISFSVGEKFLIYSFTHTQLLCYSLMKVLLTDVIRKSPGCKDLLCSYFIKTILFWLSEELPTSMWKKDDLIPCFMKCVKRLVFCVEYSICPHYFIPENNLFENKIIGQGRTKLLETLYILMNYGWQCIFISPQISTVSVSCREQFNDDFFFNDIKKILNSKLLSTVRYKEPMDYVKNLQVVFSYRTKKLRSISLSNMSQNCISIAHTIHLSSLLSNKSKSKQYKQCLYYILQSTNHDAVTGWLMLASLFYEKKQYNKTLYVLTYSLRKCTREKLYYGANVSEVHRELFCSRTLRKLGIIRMLRLISISFVVFHPESSLIPGEIKLDVLNVPYVLPPVVYLHFLTFLCHYHLHNVRNLQKSLGDLCITIKTNYFISDFSTKAAAYDCLGVAFQIIGDLESAREIFVRSINLYPDLLLNCSFKRLAMMNSL</sequence>
<dbReference type="PROSITE" id="PS50005">
    <property type="entry name" value="TPR"/>
    <property type="match status" value="1"/>
</dbReference>
<dbReference type="EMBL" id="UYJE01008695">
    <property type="protein sequence ID" value="VDI66293.1"/>
    <property type="molecule type" value="Genomic_DNA"/>
</dbReference>
<dbReference type="PANTHER" id="PTHR10656:SF69">
    <property type="entry name" value="MAB-21-LIKE HHH_H2TH-LIKE DOMAIN-CONTAINING PROTEIN"/>
    <property type="match status" value="1"/>
</dbReference>
<dbReference type="PANTHER" id="PTHR10656">
    <property type="entry name" value="CELL FATE DETERMINING PROTEIN MAB21-RELATED"/>
    <property type="match status" value="1"/>
</dbReference>
<evidence type="ECO:0000256" key="1">
    <source>
        <dbReference type="PROSITE-ProRule" id="PRU00339"/>
    </source>
</evidence>
<feature type="domain" description="Mab-21-like HhH/H2TH-like" evidence="2">
    <location>
        <begin position="229"/>
        <end position="310"/>
    </location>
</feature>
<evidence type="ECO:0000313" key="3">
    <source>
        <dbReference type="EMBL" id="VDI66293.1"/>
    </source>
</evidence>
<dbReference type="Pfam" id="PF20266">
    <property type="entry name" value="Mab-21_C"/>
    <property type="match status" value="1"/>
</dbReference>
<feature type="repeat" description="TPR" evidence="1">
    <location>
        <begin position="588"/>
        <end position="621"/>
    </location>
</feature>
<organism evidence="3 4">
    <name type="scientific">Mytilus galloprovincialis</name>
    <name type="common">Mediterranean mussel</name>
    <dbReference type="NCBI Taxonomy" id="29158"/>
    <lineage>
        <taxon>Eukaryota</taxon>
        <taxon>Metazoa</taxon>
        <taxon>Spiralia</taxon>
        <taxon>Lophotrochozoa</taxon>
        <taxon>Mollusca</taxon>
        <taxon>Bivalvia</taxon>
        <taxon>Autobranchia</taxon>
        <taxon>Pteriomorphia</taxon>
        <taxon>Mytilida</taxon>
        <taxon>Mytiloidea</taxon>
        <taxon>Mytilidae</taxon>
        <taxon>Mytilinae</taxon>
        <taxon>Mytilus</taxon>
    </lineage>
</organism>
<reference evidence="3" key="1">
    <citation type="submission" date="2018-11" db="EMBL/GenBank/DDBJ databases">
        <authorList>
            <person name="Alioto T."/>
            <person name="Alioto T."/>
        </authorList>
    </citation>
    <scope>NUCLEOTIDE SEQUENCE</scope>
</reference>
<dbReference type="InterPro" id="IPR019734">
    <property type="entry name" value="TPR_rpt"/>
</dbReference>
<accession>A0A8B6GN98</accession>
<protein>
    <recommendedName>
        <fullName evidence="2">Mab-21-like HhH/H2TH-like domain-containing protein</fullName>
    </recommendedName>
</protein>
<proteinExistence type="predicted"/>
<evidence type="ECO:0000259" key="2">
    <source>
        <dbReference type="Pfam" id="PF20266"/>
    </source>
</evidence>
<dbReference type="OrthoDB" id="6152269at2759"/>
<dbReference type="AlphaFoldDB" id="A0A8B6GN98"/>
<keyword evidence="4" id="KW-1185">Reference proteome</keyword>
<dbReference type="Proteomes" id="UP000596742">
    <property type="component" value="Unassembled WGS sequence"/>
</dbReference>
<dbReference type="SMART" id="SM01265">
    <property type="entry name" value="Mab-21"/>
    <property type="match status" value="1"/>
</dbReference>
<name>A0A8B6GN98_MYTGA</name>
<evidence type="ECO:0000313" key="4">
    <source>
        <dbReference type="Proteomes" id="UP000596742"/>
    </source>
</evidence>